<dbReference type="GO" id="GO:0003677">
    <property type="term" value="F:DNA binding"/>
    <property type="evidence" value="ECO:0007669"/>
    <property type="project" value="UniProtKB-UniRule"/>
</dbReference>
<dbReference type="SMART" id="SM00278">
    <property type="entry name" value="HhH1"/>
    <property type="match status" value="2"/>
</dbReference>
<dbReference type="PROSITE" id="PS50151">
    <property type="entry name" value="UVR"/>
    <property type="match status" value="1"/>
</dbReference>
<dbReference type="PANTHER" id="PTHR30562">
    <property type="entry name" value="UVRC/OXIDOREDUCTASE"/>
    <property type="match status" value="1"/>
</dbReference>
<evidence type="ECO:0000256" key="5">
    <source>
        <dbReference type="ARBA" id="ARBA00023204"/>
    </source>
</evidence>
<dbReference type="GO" id="GO:0006289">
    <property type="term" value="P:nucleotide-excision repair"/>
    <property type="evidence" value="ECO:0007669"/>
    <property type="project" value="UniProtKB-UniRule"/>
</dbReference>
<dbReference type="SUPFAM" id="SSF46600">
    <property type="entry name" value="C-terminal UvrC-binding domain of UvrB"/>
    <property type="match status" value="1"/>
</dbReference>
<dbReference type="HAMAP" id="MF_00203">
    <property type="entry name" value="UvrC"/>
    <property type="match status" value="1"/>
</dbReference>
<dbReference type="InterPro" id="IPR000305">
    <property type="entry name" value="GIY-YIG_endonuc"/>
</dbReference>
<evidence type="ECO:0000256" key="3">
    <source>
        <dbReference type="ARBA" id="ARBA00022769"/>
    </source>
</evidence>
<keyword evidence="4 7" id="KW-0267">Excision nuclease</keyword>
<dbReference type="InterPro" id="IPR001943">
    <property type="entry name" value="UVR_dom"/>
</dbReference>
<dbReference type="NCBIfam" id="TIGR00194">
    <property type="entry name" value="uvrC"/>
    <property type="match status" value="1"/>
</dbReference>
<dbReference type="InterPro" id="IPR003583">
    <property type="entry name" value="Hlx-hairpin-Hlx_DNA-bd_motif"/>
</dbReference>
<dbReference type="Gene3D" id="4.10.860.10">
    <property type="entry name" value="UVR domain"/>
    <property type="match status" value="1"/>
</dbReference>
<dbReference type="PROSITE" id="PS50164">
    <property type="entry name" value="GIY_YIG"/>
    <property type="match status" value="1"/>
</dbReference>
<accession>A0A4R1BRL6</accession>
<comment type="function">
    <text evidence="7">The UvrABC repair system catalyzes the recognition and processing of DNA lesions. UvrC both incises the 5' and 3' sides of the lesion. The N-terminal half is responsible for the 3' incision and the C-terminal half is responsible for the 5' incision.</text>
</comment>
<dbReference type="Pfam" id="PF02151">
    <property type="entry name" value="UVR"/>
    <property type="match status" value="1"/>
</dbReference>
<evidence type="ECO:0000313" key="12">
    <source>
        <dbReference type="Proteomes" id="UP000295443"/>
    </source>
</evidence>
<dbReference type="InterPro" id="IPR010994">
    <property type="entry name" value="RuvA_2-like"/>
</dbReference>
<feature type="domain" description="UvrC family homology region profile" evidence="10">
    <location>
        <begin position="257"/>
        <end position="476"/>
    </location>
</feature>
<keyword evidence="3 7" id="KW-0228">DNA excision</keyword>
<dbReference type="InterPro" id="IPR050066">
    <property type="entry name" value="UvrABC_protein_C"/>
</dbReference>
<dbReference type="AlphaFoldDB" id="A0A4R1BRL6"/>
<comment type="caution">
    <text evidence="11">The sequence shown here is derived from an EMBL/GenBank/DDBJ whole genome shotgun (WGS) entry which is preliminary data.</text>
</comment>
<dbReference type="OrthoDB" id="9804933at2"/>
<dbReference type="Gene3D" id="1.10.150.20">
    <property type="entry name" value="5' to 3' exonuclease, C-terminal subdomain"/>
    <property type="match status" value="1"/>
</dbReference>
<evidence type="ECO:0000256" key="7">
    <source>
        <dbReference type="HAMAP-Rule" id="MF_00203"/>
    </source>
</evidence>
<dbReference type="PROSITE" id="PS50165">
    <property type="entry name" value="UVRC"/>
    <property type="match status" value="1"/>
</dbReference>
<dbReference type="NCBIfam" id="NF001824">
    <property type="entry name" value="PRK00558.1-5"/>
    <property type="match status" value="1"/>
</dbReference>
<evidence type="ECO:0000259" key="8">
    <source>
        <dbReference type="PROSITE" id="PS50151"/>
    </source>
</evidence>
<dbReference type="Pfam" id="PF14520">
    <property type="entry name" value="HHH_5"/>
    <property type="match status" value="1"/>
</dbReference>
<keyword evidence="5 7" id="KW-0234">DNA repair</keyword>
<name>A0A4R1BRL6_9PROT</name>
<evidence type="ECO:0000256" key="4">
    <source>
        <dbReference type="ARBA" id="ARBA00022881"/>
    </source>
</evidence>
<dbReference type="Gene3D" id="3.30.420.340">
    <property type="entry name" value="UvrC, RNAse H endonuclease domain"/>
    <property type="match status" value="1"/>
</dbReference>
<keyword evidence="1 7" id="KW-0963">Cytoplasm</keyword>
<gene>
    <name evidence="7 11" type="primary">uvrC</name>
    <name evidence="11" type="ORF">EZJ19_00595</name>
</gene>
<dbReference type="EMBL" id="SJZB01000001">
    <property type="protein sequence ID" value="TCJ20423.1"/>
    <property type="molecule type" value="Genomic_DNA"/>
</dbReference>
<proteinExistence type="inferred from homology"/>
<evidence type="ECO:0000256" key="6">
    <source>
        <dbReference type="ARBA" id="ARBA00023236"/>
    </source>
</evidence>
<dbReference type="SMART" id="SM00465">
    <property type="entry name" value="GIYc"/>
    <property type="match status" value="1"/>
</dbReference>
<evidence type="ECO:0000313" key="11">
    <source>
        <dbReference type="EMBL" id="TCJ20423.1"/>
    </source>
</evidence>
<keyword evidence="6 7" id="KW-0742">SOS response</keyword>
<dbReference type="PANTHER" id="PTHR30562:SF1">
    <property type="entry name" value="UVRABC SYSTEM PROTEIN C"/>
    <property type="match status" value="1"/>
</dbReference>
<organism evidence="11 12">
    <name type="scientific">Parasulfuritortus cantonensis</name>
    <dbReference type="NCBI Taxonomy" id="2528202"/>
    <lineage>
        <taxon>Bacteria</taxon>
        <taxon>Pseudomonadati</taxon>
        <taxon>Pseudomonadota</taxon>
        <taxon>Betaproteobacteria</taxon>
        <taxon>Nitrosomonadales</taxon>
        <taxon>Thiobacillaceae</taxon>
        <taxon>Parasulfuritortus</taxon>
    </lineage>
</organism>
<dbReference type="Gene3D" id="3.40.1440.10">
    <property type="entry name" value="GIY-YIG endonuclease"/>
    <property type="match status" value="1"/>
</dbReference>
<evidence type="ECO:0000259" key="10">
    <source>
        <dbReference type="PROSITE" id="PS50165"/>
    </source>
</evidence>
<dbReference type="Pfam" id="PF01541">
    <property type="entry name" value="GIY-YIG"/>
    <property type="match status" value="1"/>
</dbReference>
<dbReference type="InterPro" id="IPR047296">
    <property type="entry name" value="GIY-YIG_UvrC_Cho"/>
</dbReference>
<dbReference type="RefSeq" id="WP_131444361.1">
    <property type="nucleotide sequence ID" value="NZ_SJZB01000001.1"/>
</dbReference>
<comment type="similarity">
    <text evidence="7">Belongs to the UvrC family.</text>
</comment>
<protein>
    <recommendedName>
        <fullName evidence="7">UvrABC system protein C</fullName>
        <shortName evidence="7">Protein UvrC</shortName>
    </recommendedName>
    <alternativeName>
        <fullName evidence="7">Excinuclease ABC subunit C</fullName>
    </alternativeName>
</protein>
<keyword evidence="12" id="KW-1185">Reference proteome</keyword>
<dbReference type="Pfam" id="PF22920">
    <property type="entry name" value="UvrC_RNaseH"/>
    <property type="match status" value="1"/>
</dbReference>
<dbReference type="SUPFAM" id="SSF47781">
    <property type="entry name" value="RuvA domain 2-like"/>
    <property type="match status" value="1"/>
</dbReference>
<dbReference type="FunFam" id="3.40.1440.10:FF:000001">
    <property type="entry name" value="UvrABC system protein C"/>
    <property type="match status" value="1"/>
</dbReference>
<dbReference type="GO" id="GO:0009432">
    <property type="term" value="P:SOS response"/>
    <property type="evidence" value="ECO:0007669"/>
    <property type="project" value="UniProtKB-UniRule"/>
</dbReference>
<dbReference type="GO" id="GO:0009381">
    <property type="term" value="F:excinuclease ABC activity"/>
    <property type="evidence" value="ECO:0007669"/>
    <property type="project" value="UniProtKB-UniRule"/>
</dbReference>
<evidence type="ECO:0000259" key="9">
    <source>
        <dbReference type="PROSITE" id="PS50164"/>
    </source>
</evidence>
<dbReference type="SUPFAM" id="SSF82771">
    <property type="entry name" value="GIY-YIG endonuclease"/>
    <property type="match status" value="1"/>
</dbReference>
<comment type="subcellular location">
    <subcellularLocation>
        <location evidence="7">Cytoplasm</location>
    </subcellularLocation>
</comment>
<dbReference type="InterPro" id="IPR001162">
    <property type="entry name" value="UvrC_RNase_H_dom"/>
</dbReference>
<dbReference type="GO" id="GO:0009380">
    <property type="term" value="C:excinuclease repair complex"/>
    <property type="evidence" value="ECO:0007669"/>
    <property type="project" value="InterPro"/>
</dbReference>
<dbReference type="InterPro" id="IPR035901">
    <property type="entry name" value="GIY-YIG_endonuc_sf"/>
</dbReference>
<sequence length="602" mass="66741">MSAAAPAFEPGPVLASLPNLPGVYRMLGEAGEVLYVGKARNLKKRVSSYFQKSDQSPRIRLMVQQIRDIQITATRSESEALLLENNLIKGLNPKYNILFRDDKSYPWLLLTGHDYPRLAYFRGTPDKRDRAFGPFPNAYAVRESLHILQKVFRLRTCEDSVFANRSRPCLLHQIKRCSAPCVGLASAAGYARDVEHATLFLTGKDDELMADLMAKMEAAAAELRFEQAALYRDQVQALARVREKQFVESRGSRDADVVGLALKAGRACVYLMMVRAGRNLGGKAFFPSNAEEAEPGQVLEAFLSQHYAGRAAPALVVTGTEVDGMAECLSEEAGYKVQVADNPIGERRNWLRMAEHNAELALIAREGRRADQEQRLAALNEALGETDIQRIECFDVSHTMGEATVVSCVVYDQGGMRAAEYRRFNIDTPTPGDDYYAMREALGRRYARLAEGEGKLPDLLLIDGGRGQLNVALDVLGELGIDRVALLGVAKGEERKPGLEQLILPDEKEPLRLPADHPALHLIQEVRDEAHRFAITGHRAKRAKKRTASSLEEISGIGPKRRQRLLQTFGGLRGVQSAGIEELAQVEGISRELAEKLYRALH</sequence>
<dbReference type="Pfam" id="PF08459">
    <property type="entry name" value="UvrC_RNaseH_dom"/>
    <property type="match status" value="1"/>
</dbReference>
<dbReference type="GO" id="GO:0005737">
    <property type="term" value="C:cytoplasm"/>
    <property type="evidence" value="ECO:0007669"/>
    <property type="project" value="UniProtKB-SubCell"/>
</dbReference>
<comment type="subunit">
    <text evidence="7">Interacts with UvrB in an incision complex.</text>
</comment>
<dbReference type="InterPro" id="IPR038476">
    <property type="entry name" value="UvrC_RNase_H_dom_sf"/>
</dbReference>
<dbReference type="InterPro" id="IPR036876">
    <property type="entry name" value="UVR_dom_sf"/>
</dbReference>
<dbReference type="CDD" id="cd10434">
    <property type="entry name" value="GIY-YIG_UvrC_Cho"/>
    <property type="match status" value="1"/>
</dbReference>
<evidence type="ECO:0000256" key="1">
    <source>
        <dbReference type="ARBA" id="ARBA00022490"/>
    </source>
</evidence>
<feature type="domain" description="GIY-YIG" evidence="9">
    <location>
        <begin position="19"/>
        <end position="97"/>
    </location>
</feature>
<keyword evidence="2 7" id="KW-0227">DNA damage</keyword>
<dbReference type="InterPro" id="IPR004791">
    <property type="entry name" value="UvrC"/>
</dbReference>
<evidence type="ECO:0000256" key="2">
    <source>
        <dbReference type="ARBA" id="ARBA00022763"/>
    </source>
</evidence>
<dbReference type="FunFam" id="3.30.420.340:FF:000001">
    <property type="entry name" value="UvrABC system protein C"/>
    <property type="match status" value="1"/>
</dbReference>
<dbReference type="Proteomes" id="UP000295443">
    <property type="component" value="Unassembled WGS sequence"/>
</dbReference>
<reference evidence="11 12" key="1">
    <citation type="submission" date="2019-03" db="EMBL/GenBank/DDBJ databases">
        <title>Genome sequence of Thiobacillaceae bacterium LSR1, a sulfur-oxidizing bacterium isolated from freshwater sediment.</title>
        <authorList>
            <person name="Li S."/>
        </authorList>
    </citation>
    <scope>NUCLEOTIDE SEQUENCE [LARGE SCALE GENOMIC DNA]</scope>
    <source>
        <strain evidence="11 12">LSR1</strain>
    </source>
</reference>
<feature type="domain" description="UVR" evidence="8">
    <location>
        <begin position="206"/>
        <end position="241"/>
    </location>
</feature>